<protein>
    <submittedName>
        <fullName evidence="1">Uncharacterized protein</fullName>
    </submittedName>
</protein>
<proteinExistence type="predicted"/>
<reference evidence="1 2" key="2">
    <citation type="submission" date="2013-02" db="EMBL/GenBank/DDBJ databases">
        <title>The Genome Sequence of Plasmodium falciparum Tanzania (2000708).</title>
        <authorList>
            <consortium name="The Broad Institute Genome Sequencing Platform"/>
            <consortium name="The Broad Institute Genome Sequencing Center for Infectious Disease"/>
            <person name="Neafsey D."/>
            <person name="Cheeseman I."/>
            <person name="Volkman S."/>
            <person name="Adams J."/>
            <person name="Walker B."/>
            <person name="Young S.K."/>
            <person name="Zeng Q."/>
            <person name="Gargeya S."/>
            <person name="Fitzgerald M."/>
            <person name="Haas B."/>
            <person name="Abouelleil A."/>
            <person name="Alvarado L."/>
            <person name="Arachchi H.M."/>
            <person name="Berlin A.M."/>
            <person name="Chapman S.B."/>
            <person name="Dewar J."/>
            <person name="Goldberg J."/>
            <person name="Griggs A."/>
            <person name="Gujja S."/>
            <person name="Hansen M."/>
            <person name="Howarth C."/>
            <person name="Imamovic A."/>
            <person name="Larimer J."/>
            <person name="McCowan C."/>
            <person name="Murphy C."/>
            <person name="Neiman D."/>
            <person name="Pearson M."/>
            <person name="Priest M."/>
            <person name="Roberts A."/>
            <person name="Saif S."/>
            <person name="Shea T."/>
            <person name="Sisk P."/>
            <person name="Sykes S."/>
            <person name="Wortman J."/>
            <person name="Nusbaum C."/>
            <person name="Birren B."/>
        </authorList>
    </citation>
    <scope>NUCLEOTIDE SEQUENCE [LARGE SCALE GENOMIC DNA]</scope>
    <source>
        <strain evidence="2">Tanzania (2000708)</strain>
    </source>
</reference>
<dbReference type="EMBL" id="KI926283">
    <property type="protein sequence ID" value="ETW38859.1"/>
    <property type="molecule type" value="Genomic_DNA"/>
</dbReference>
<accession>A0A024WD84</accession>
<gene>
    <name evidence="1" type="ORF">PFTANZ_00437</name>
</gene>
<name>A0A024WD84_PLAFA</name>
<dbReference type="Pfam" id="PF02009">
    <property type="entry name" value="RIFIN"/>
    <property type="match status" value="1"/>
</dbReference>
<dbReference type="Proteomes" id="UP000030708">
    <property type="component" value="Unassembled WGS sequence"/>
</dbReference>
<reference evidence="1 2" key="1">
    <citation type="submission" date="2013-02" db="EMBL/GenBank/DDBJ databases">
        <title>The Genome Annotation of Plasmodium falciparum Tanzania (2000708).</title>
        <authorList>
            <consortium name="The Broad Institute Genome Sequencing Platform"/>
            <consortium name="The Broad Institute Genome Sequencing Center for Infectious Disease"/>
            <person name="Neafsey D."/>
            <person name="Hoffman S."/>
            <person name="Volkman S."/>
            <person name="Rosenthal P."/>
            <person name="Walker B."/>
            <person name="Young S.K."/>
            <person name="Zeng Q."/>
            <person name="Gargeya S."/>
            <person name="Fitzgerald M."/>
            <person name="Haas B."/>
            <person name="Abouelleil A."/>
            <person name="Allen A.W."/>
            <person name="Alvarado L."/>
            <person name="Arachchi H.M."/>
            <person name="Berlin A.M."/>
            <person name="Chapman S.B."/>
            <person name="Gainer-Dewar J."/>
            <person name="Goldberg J."/>
            <person name="Griggs A."/>
            <person name="Gujja S."/>
            <person name="Hansen M."/>
            <person name="Howarth C."/>
            <person name="Imamovic A."/>
            <person name="Ireland A."/>
            <person name="Larimer J."/>
            <person name="McCowan C."/>
            <person name="Murphy C."/>
            <person name="Pearson M."/>
            <person name="Poon T.W."/>
            <person name="Priest M."/>
            <person name="Roberts A."/>
            <person name="Saif S."/>
            <person name="Shea T."/>
            <person name="Sisk P."/>
            <person name="Sykes S."/>
            <person name="Wortman J."/>
            <person name="Nusbaum C."/>
            <person name="Birren B."/>
        </authorList>
    </citation>
    <scope>NUCLEOTIDE SEQUENCE [LARGE SCALE GENOMIC DNA]</scope>
    <source>
        <strain evidence="2">Tanzania (2000708)</strain>
    </source>
</reference>
<evidence type="ECO:0000313" key="2">
    <source>
        <dbReference type="Proteomes" id="UP000030708"/>
    </source>
</evidence>
<sequence length="112" mass="12315">MNKIHKRTNTNMTLEQLHEINKSINYTNDKNVFVCEKSLADKTEKLCLKCGYGIGSNVPIVGLINGVTFHASVLKYAVDIGTSAGVEAAISKGMEEFVSNSCGNFRRCLKSR</sequence>
<dbReference type="AlphaFoldDB" id="A0A024WD84"/>
<organism evidence="1 2">
    <name type="scientific">Plasmodium falciparum Tanzania</name>
    <name type="common">2000708</name>
    <dbReference type="NCBI Taxonomy" id="1036725"/>
    <lineage>
        <taxon>Eukaryota</taxon>
        <taxon>Sar</taxon>
        <taxon>Alveolata</taxon>
        <taxon>Apicomplexa</taxon>
        <taxon>Aconoidasida</taxon>
        <taxon>Haemosporida</taxon>
        <taxon>Plasmodiidae</taxon>
        <taxon>Plasmodium</taxon>
        <taxon>Plasmodium (Laverania)</taxon>
    </lineage>
</organism>
<evidence type="ECO:0000313" key="1">
    <source>
        <dbReference type="EMBL" id="ETW38859.1"/>
    </source>
</evidence>
<dbReference type="InterPro" id="IPR006373">
    <property type="entry name" value="VSA_Rifin"/>
</dbReference>